<dbReference type="SUPFAM" id="SSF53720">
    <property type="entry name" value="ALDH-like"/>
    <property type="match status" value="1"/>
</dbReference>
<dbReference type="InterPro" id="IPR016163">
    <property type="entry name" value="Ald_DH_C"/>
</dbReference>
<organism evidence="9 10">
    <name type="scientific">Natronoglycomyces albus</name>
    <dbReference type="NCBI Taxonomy" id="2811108"/>
    <lineage>
        <taxon>Bacteria</taxon>
        <taxon>Bacillati</taxon>
        <taxon>Actinomycetota</taxon>
        <taxon>Actinomycetes</taxon>
        <taxon>Glycomycetales</taxon>
        <taxon>Glycomycetaceae</taxon>
        <taxon>Natronoglycomyces</taxon>
    </lineage>
</organism>
<dbReference type="Gene3D" id="3.40.309.10">
    <property type="entry name" value="Aldehyde Dehydrogenase, Chain A, domain 2"/>
    <property type="match status" value="1"/>
</dbReference>
<dbReference type="InterPro" id="IPR012394">
    <property type="entry name" value="Aldehyde_DH_NAD(P)"/>
</dbReference>
<dbReference type="PROSITE" id="PS00070">
    <property type="entry name" value="ALDEHYDE_DEHYDR_CYS"/>
    <property type="match status" value="1"/>
</dbReference>
<accession>A0A895XNX5</accession>
<dbReference type="CDD" id="cd07087">
    <property type="entry name" value="ALDH_F3-13-14_CALDH-like"/>
    <property type="match status" value="1"/>
</dbReference>
<evidence type="ECO:0000313" key="9">
    <source>
        <dbReference type="EMBL" id="QSB05243.1"/>
    </source>
</evidence>
<evidence type="ECO:0000313" key="10">
    <source>
        <dbReference type="Proteomes" id="UP000662939"/>
    </source>
</evidence>
<evidence type="ECO:0000256" key="2">
    <source>
        <dbReference type="ARBA" id="ARBA00023002"/>
    </source>
</evidence>
<evidence type="ECO:0000259" key="8">
    <source>
        <dbReference type="Pfam" id="PF00171"/>
    </source>
</evidence>
<evidence type="ECO:0000256" key="6">
    <source>
        <dbReference type="PROSITE-ProRule" id="PRU10007"/>
    </source>
</evidence>
<name>A0A895XNX5_9ACTN</name>
<keyword evidence="3" id="KW-0520">NAD</keyword>
<protein>
    <recommendedName>
        <fullName evidence="4">Aldehyde dehydrogenase</fullName>
    </recommendedName>
</protein>
<evidence type="ECO:0000256" key="5">
    <source>
        <dbReference type="PIRSR" id="PIRSR036492-1"/>
    </source>
</evidence>
<dbReference type="KEGG" id="nav:JQS30_16050"/>
<keyword evidence="2 4" id="KW-0560">Oxidoreductase</keyword>
<dbReference type="InterPro" id="IPR015590">
    <property type="entry name" value="Aldehyde_DH_dom"/>
</dbReference>
<sequence>MATHSERDDLGVNDIQQLRDHYATGHTKPIPWRLEQLRALRQLLHDHRSDLADALASDLGKPATEAFMTEVDHVGSSISHMLKNLRSWTRPQRVHTPLHLQPGKAYTLREPLGLVLIIGPFNYPVQLTLGPLAGALAAGNCVVLKPSEQTPIVSRLLAKLINDYVDNRAVCVVQGGAEVAEDLLDEKFDHIFFTGSARVGRIVAAAAAKHLTTTTLELGGKSPAIVEPPVDMKTTAKRIAWAKFLNAGQTCIAPDYVIALGGSGQELIGHLHSAVQSMYGHSPAASPDYGRIVNEKHFDRLTAYLRQGRCEFGGGYNRDTRYVAPTVLSNVDPESPVMQEEIFGPILPVVELDNIDQAVDFVNAREKPLALYAFTRSDLTKRRLLTRTSSGGVGFGAPMVQFEVPNLPFGGVGESGSGAYHGEYTIDTFSHIKSVVDKPLHPDTLRAVYPPFRQLKDSIIRRLR</sequence>
<comment type="similarity">
    <text evidence="1 4 7">Belongs to the aldehyde dehydrogenase family.</text>
</comment>
<dbReference type="PIRSF" id="PIRSF036492">
    <property type="entry name" value="ALDH"/>
    <property type="match status" value="1"/>
</dbReference>
<dbReference type="GO" id="GO:0006081">
    <property type="term" value="P:aldehyde metabolic process"/>
    <property type="evidence" value="ECO:0007669"/>
    <property type="project" value="InterPro"/>
</dbReference>
<dbReference type="GO" id="GO:0004029">
    <property type="term" value="F:aldehyde dehydrogenase (NAD+) activity"/>
    <property type="evidence" value="ECO:0007669"/>
    <property type="project" value="TreeGrafter"/>
</dbReference>
<evidence type="ECO:0000256" key="4">
    <source>
        <dbReference type="PIRNR" id="PIRNR036492"/>
    </source>
</evidence>
<dbReference type="FunFam" id="3.40.309.10:FF:000003">
    <property type="entry name" value="Aldehyde dehydrogenase"/>
    <property type="match status" value="1"/>
</dbReference>
<dbReference type="AlphaFoldDB" id="A0A895XNX5"/>
<dbReference type="Gene3D" id="3.40.605.10">
    <property type="entry name" value="Aldehyde Dehydrogenase, Chain A, domain 1"/>
    <property type="match status" value="1"/>
</dbReference>
<dbReference type="InterPro" id="IPR016162">
    <property type="entry name" value="Ald_DH_N"/>
</dbReference>
<evidence type="ECO:0000256" key="3">
    <source>
        <dbReference type="ARBA" id="ARBA00023027"/>
    </source>
</evidence>
<feature type="domain" description="Aldehyde dehydrogenase" evidence="8">
    <location>
        <begin position="28"/>
        <end position="435"/>
    </location>
</feature>
<evidence type="ECO:0000256" key="1">
    <source>
        <dbReference type="ARBA" id="ARBA00009986"/>
    </source>
</evidence>
<keyword evidence="10" id="KW-1185">Reference proteome</keyword>
<feature type="active site" evidence="5 6">
    <location>
        <position position="217"/>
    </location>
</feature>
<dbReference type="FunFam" id="3.40.605.10:FF:000004">
    <property type="entry name" value="Aldehyde dehydrogenase"/>
    <property type="match status" value="1"/>
</dbReference>
<reference evidence="9" key="1">
    <citation type="submission" date="2021-02" db="EMBL/GenBank/DDBJ databases">
        <title>Natronoglycomyces albus gen. nov., sp. nov, a haloalkaliphilic actinobacterium from a soda solonchak soil.</title>
        <authorList>
            <person name="Sorokin D.Y."/>
            <person name="Khijniak T.V."/>
            <person name="Zakharycheva A.P."/>
            <person name="Boueva O.V."/>
            <person name="Ariskina E.V."/>
            <person name="Hahnke R.L."/>
            <person name="Bunk B."/>
            <person name="Sproer C."/>
            <person name="Schumann P."/>
            <person name="Evtushenko L.I."/>
            <person name="Kublanov I.V."/>
        </authorList>
    </citation>
    <scope>NUCLEOTIDE SEQUENCE</scope>
    <source>
        <strain evidence="9">DSM 106290</strain>
    </source>
</reference>
<dbReference type="InterPro" id="IPR016160">
    <property type="entry name" value="Ald_DH_CS_CYS"/>
</dbReference>
<evidence type="ECO:0000256" key="7">
    <source>
        <dbReference type="RuleBase" id="RU003345"/>
    </source>
</evidence>
<dbReference type="Proteomes" id="UP000662939">
    <property type="component" value="Chromosome"/>
</dbReference>
<proteinExistence type="inferred from homology"/>
<dbReference type="PANTHER" id="PTHR43570">
    <property type="entry name" value="ALDEHYDE DEHYDROGENASE"/>
    <property type="match status" value="1"/>
</dbReference>
<dbReference type="GO" id="GO:0005737">
    <property type="term" value="C:cytoplasm"/>
    <property type="evidence" value="ECO:0007669"/>
    <property type="project" value="TreeGrafter"/>
</dbReference>
<dbReference type="Pfam" id="PF00171">
    <property type="entry name" value="Aldedh"/>
    <property type="match status" value="1"/>
</dbReference>
<gene>
    <name evidence="9" type="ORF">JQS30_16050</name>
</gene>
<dbReference type="PANTHER" id="PTHR43570:SF16">
    <property type="entry name" value="ALDEHYDE DEHYDROGENASE TYPE III, ISOFORM Q"/>
    <property type="match status" value="1"/>
</dbReference>
<feature type="active site" evidence="5">
    <location>
        <position position="251"/>
    </location>
</feature>
<dbReference type="EMBL" id="CP070496">
    <property type="protein sequence ID" value="QSB05243.1"/>
    <property type="molecule type" value="Genomic_DNA"/>
</dbReference>
<dbReference type="InterPro" id="IPR029510">
    <property type="entry name" value="Ald_DH_CS_GLU"/>
</dbReference>
<dbReference type="RefSeq" id="WP_213171246.1">
    <property type="nucleotide sequence ID" value="NZ_CP070496.1"/>
</dbReference>
<dbReference type="InterPro" id="IPR016161">
    <property type="entry name" value="Ald_DH/histidinol_DH"/>
</dbReference>
<dbReference type="PROSITE" id="PS00687">
    <property type="entry name" value="ALDEHYDE_DEHYDR_GLU"/>
    <property type="match status" value="1"/>
</dbReference>